<evidence type="ECO:0000313" key="3">
    <source>
        <dbReference type="Proteomes" id="UP000092578"/>
    </source>
</evidence>
<dbReference type="EMBL" id="MAYT01000001">
    <property type="protein sequence ID" value="OCA92276.1"/>
    <property type="molecule type" value="Genomic_DNA"/>
</dbReference>
<keyword evidence="3" id="KW-1185">Reference proteome</keyword>
<proteinExistence type="predicted"/>
<protein>
    <submittedName>
        <fullName evidence="2">Membrane protein FxsA</fullName>
    </submittedName>
</protein>
<dbReference type="Proteomes" id="UP000092578">
    <property type="component" value="Unassembled WGS sequence"/>
</dbReference>
<dbReference type="RefSeq" id="WP_065408802.1">
    <property type="nucleotide sequence ID" value="NZ_MAYT01000001.1"/>
</dbReference>
<dbReference type="InterPro" id="IPR007313">
    <property type="entry name" value="FxsA"/>
</dbReference>
<evidence type="ECO:0000256" key="1">
    <source>
        <dbReference type="SAM" id="Phobius"/>
    </source>
</evidence>
<organism evidence="2 3">
    <name type="scientific">Pseudobacillus wudalianchiensis</name>
    <dbReference type="NCBI Taxonomy" id="1743143"/>
    <lineage>
        <taxon>Bacteria</taxon>
        <taxon>Bacillati</taxon>
        <taxon>Bacillota</taxon>
        <taxon>Bacilli</taxon>
        <taxon>Bacillales</taxon>
        <taxon>Bacillaceae</taxon>
        <taxon>Pseudobacillus</taxon>
    </lineage>
</organism>
<dbReference type="PANTHER" id="PTHR35335">
    <property type="entry name" value="UPF0716 PROTEIN FXSA"/>
    <property type="match status" value="1"/>
</dbReference>
<feature type="transmembrane region" description="Helical" evidence="1">
    <location>
        <begin position="65"/>
        <end position="83"/>
    </location>
</feature>
<comment type="caution">
    <text evidence="2">The sequence shown here is derived from an EMBL/GenBank/DDBJ whole genome shotgun (WGS) entry which is preliminary data.</text>
</comment>
<dbReference type="NCBIfam" id="NF008528">
    <property type="entry name" value="PRK11463.1-2"/>
    <property type="match status" value="1"/>
</dbReference>
<keyword evidence="1" id="KW-0812">Transmembrane</keyword>
<keyword evidence="1" id="KW-0472">Membrane</keyword>
<dbReference type="AlphaFoldDB" id="A0A1B9B863"/>
<name>A0A1B9B863_9BACI</name>
<evidence type="ECO:0000313" key="2">
    <source>
        <dbReference type="EMBL" id="OCA92276.1"/>
    </source>
</evidence>
<feature type="transmembrane region" description="Helical" evidence="1">
    <location>
        <begin position="25"/>
        <end position="45"/>
    </location>
</feature>
<dbReference type="PANTHER" id="PTHR35335:SF1">
    <property type="entry name" value="UPF0716 PROTEIN FXSA"/>
    <property type="match status" value="1"/>
</dbReference>
<dbReference type="GO" id="GO:0016020">
    <property type="term" value="C:membrane"/>
    <property type="evidence" value="ECO:0007669"/>
    <property type="project" value="InterPro"/>
</dbReference>
<dbReference type="Pfam" id="PF04186">
    <property type="entry name" value="FxsA"/>
    <property type="match status" value="1"/>
</dbReference>
<reference evidence="3" key="1">
    <citation type="submission" date="2016-05" db="EMBL/GenBank/DDBJ databases">
        <authorList>
            <person name="Liu B."/>
            <person name="Wang J."/>
            <person name="Zhu Y."/>
            <person name="Liu G."/>
            <person name="Chen Q."/>
            <person name="Chen Z."/>
            <person name="Lan J."/>
            <person name="Che J."/>
            <person name="Ge C."/>
            <person name="Shi H."/>
            <person name="Pan Z."/>
            <person name="Liu X."/>
        </authorList>
    </citation>
    <scope>NUCLEOTIDE SEQUENCE [LARGE SCALE GENOMIC DNA]</scope>
    <source>
        <strain evidence="3">FJAT-27215</strain>
    </source>
</reference>
<sequence length="128" mass="14452">MRYLLFVFIVVPALEISLLMFSGKTIGVLPTFLLILTTGFLGAYFAKKQGMQAVTKMREDIQRGLFIGDAVMDGVCVLFGGLLLLAPGFVSDIAGFLLLFPYTRKWLKPLLLRLFRRTFQNRNVIVMK</sequence>
<keyword evidence="1" id="KW-1133">Transmembrane helix</keyword>
<accession>A0A1B9B863</accession>
<gene>
    <name evidence="2" type="ORF">A8F95_00690</name>
</gene>